<dbReference type="InterPro" id="IPR036640">
    <property type="entry name" value="ABC1_TM_sf"/>
</dbReference>
<dbReference type="EMBL" id="CP060789">
    <property type="protein sequence ID" value="QNP56202.1"/>
    <property type="molecule type" value="Genomic_DNA"/>
</dbReference>
<dbReference type="Pfam" id="PF00005">
    <property type="entry name" value="ABC_tran"/>
    <property type="match status" value="1"/>
</dbReference>
<proteinExistence type="predicted"/>
<dbReference type="InterPro" id="IPR027417">
    <property type="entry name" value="P-loop_NTPase"/>
</dbReference>
<evidence type="ECO:0000256" key="7">
    <source>
        <dbReference type="ARBA" id="ARBA00022989"/>
    </source>
</evidence>
<feature type="transmembrane region" description="Helical" evidence="9">
    <location>
        <begin position="259"/>
        <end position="281"/>
    </location>
</feature>
<organism evidence="12 13">
    <name type="scientific">Tessaracoccus defluvii</name>
    <dbReference type="NCBI Taxonomy" id="1285901"/>
    <lineage>
        <taxon>Bacteria</taxon>
        <taxon>Bacillati</taxon>
        <taxon>Actinomycetota</taxon>
        <taxon>Actinomycetes</taxon>
        <taxon>Propionibacteriales</taxon>
        <taxon>Propionibacteriaceae</taxon>
        <taxon>Tessaracoccus</taxon>
    </lineage>
</organism>
<dbReference type="InterPro" id="IPR039421">
    <property type="entry name" value="Type_1_exporter"/>
</dbReference>
<protein>
    <submittedName>
        <fullName evidence="12">ABC transporter ATP-binding protein</fullName>
    </submittedName>
</protein>
<keyword evidence="6 12" id="KW-0067">ATP-binding</keyword>
<evidence type="ECO:0000256" key="5">
    <source>
        <dbReference type="ARBA" id="ARBA00022741"/>
    </source>
</evidence>
<dbReference type="SMART" id="SM00382">
    <property type="entry name" value="AAA"/>
    <property type="match status" value="1"/>
</dbReference>
<evidence type="ECO:0000256" key="2">
    <source>
        <dbReference type="ARBA" id="ARBA00022448"/>
    </source>
</evidence>
<dbReference type="CDD" id="cd18543">
    <property type="entry name" value="ABC_6TM_Rv0194_D1_like"/>
    <property type="match status" value="1"/>
</dbReference>
<dbReference type="GO" id="GO:0015421">
    <property type="term" value="F:ABC-type oligopeptide transporter activity"/>
    <property type="evidence" value="ECO:0007669"/>
    <property type="project" value="TreeGrafter"/>
</dbReference>
<evidence type="ECO:0000256" key="1">
    <source>
        <dbReference type="ARBA" id="ARBA00004651"/>
    </source>
</evidence>
<dbReference type="Gene3D" id="1.20.1560.10">
    <property type="entry name" value="ABC transporter type 1, transmembrane domain"/>
    <property type="match status" value="1"/>
</dbReference>
<keyword evidence="13" id="KW-1185">Reference proteome</keyword>
<dbReference type="SUPFAM" id="SSF90123">
    <property type="entry name" value="ABC transporter transmembrane region"/>
    <property type="match status" value="1"/>
</dbReference>
<sequence>MLPVGASSPYALAPAKPGRPAIWRFLPYLRPFAWQFSVSFAMAPLAVAISVSIPLLLGAVVDGPIARGDLPGVLWFALAILGLGTLDAGIAFIRRWIMTRATSHIEADIRLDLFDQLQRLPMSFHKAWESGQLLSRMMSDAGLLRRFMSFGLIMLLTNSLQIVVVIATMVVTLWQVGLAVLAAIVPVVIATLALMGRFGAISRRVQDQTGDVASAAEESLHGVRVLRSFGRSGYAQDRFEAGARELADSGIKRMNLASVLWTLLEVFPNVLLLIVLLGVGIGVSDGALTLGDAVTFVTLLLSLAWPVGSLGFLLSFAREAATASDRIVEVFDADVSIAPGPTTLPEPRGRLELRNVSYQFPDADAPVLADINLVIEPGETVALVGGTGSGKSTLVSLIPRLLDVTSGSVLLDGVDIRDLDLEQLRSLIGTAFEDPILFSMSARENLTLGRPDASDADIAEAIRVARADFVHDLPWGLDTRLGEQGMSLSGGQRQRLALARAILVAPRLLVLDDTLSALDIHTEAEVEEALRSTLGGVTGLVVAHRASTVLLADRVAMLVEGRIAHVGRHQDLLATVPEYRELLSADYSIAMGEEDAS</sequence>
<dbReference type="PANTHER" id="PTHR43394:SF1">
    <property type="entry name" value="ATP-BINDING CASSETTE SUB-FAMILY B MEMBER 10, MITOCHONDRIAL"/>
    <property type="match status" value="1"/>
</dbReference>
<dbReference type="GO" id="GO:0005524">
    <property type="term" value="F:ATP binding"/>
    <property type="evidence" value="ECO:0007669"/>
    <property type="project" value="UniProtKB-KW"/>
</dbReference>
<evidence type="ECO:0000313" key="12">
    <source>
        <dbReference type="EMBL" id="QNP56202.1"/>
    </source>
</evidence>
<dbReference type="KEGG" id="tdf:H9L22_01490"/>
<feature type="transmembrane region" description="Helical" evidence="9">
    <location>
        <begin position="147"/>
        <end position="167"/>
    </location>
</feature>
<dbReference type="RefSeq" id="WP_187721319.1">
    <property type="nucleotide sequence ID" value="NZ_BAABBL010000013.1"/>
</dbReference>
<dbReference type="PROSITE" id="PS00211">
    <property type="entry name" value="ABC_TRANSPORTER_1"/>
    <property type="match status" value="1"/>
</dbReference>
<name>A0A7H0H6N6_9ACTN</name>
<dbReference type="PANTHER" id="PTHR43394">
    <property type="entry name" value="ATP-DEPENDENT PERMEASE MDL1, MITOCHONDRIAL"/>
    <property type="match status" value="1"/>
</dbReference>
<dbReference type="Proteomes" id="UP000516117">
    <property type="component" value="Chromosome"/>
</dbReference>
<dbReference type="PROSITE" id="PS50893">
    <property type="entry name" value="ABC_TRANSPORTER_2"/>
    <property type="match status" value="1"/>
</dbReference>
<keyword evidence="2" id="KW-0813">Transport</keyword>
<dbReference type="AlphaFoldDB" id="A0A7H0H6N6"/>
<evidence type="ECO:0000256" key="8">
    <source>
        <dbReference type="ARBA" id="ARBA00023136"/>
    </source>
</evidence>
<keyword evidence="7 9" id="KW-1133">Transmembrane helix</keyword>
<feature type="domain" description="ABC transmembrane type-1" evidence="11">
    <location>
        <begin position="45"/>
        <end position="319"/>
    </location>
</feature>
<dbReference type="SUPFAM" id="SSF52540">
    <property type="entry name" value="P-loop containing nucleoside triphosphate hydrolases"/>
    <property type="match status" value="1"/>
</dbReference>
<evidence type="ECO:0000259" key="11">
    <source>
        <dbReference type="PROSITE" id="PS50929"/>
    </source>
</evidence>
<keyword evidence="3" id="KW-1003">Cell membrane</keyword>
<evidence type="ECO:0000259" key="10">
    <source>
        <dbReference type="PROSITE" id="PS50893"/>
    </source>
</evidence>
<feature type="transmembrane region" description="Helical" evidence="9">
    <location>
        <begin position="32"/>
        <end position="61"/>
    </location>
</feature>
<dbReference type="InterPro" id="IPR003439">
    <property type="entry name" value="ABC_transporter-like_ATP-bd"/>
</dbReference>
<keyword evidence="4 9" id="KW-0812">Transmembrane</keyword>
<evidence type="ECO:0000313" key="13">
    <source>
        <dbReference type="Proteomes" id="UP000516117"/>
    </source>
</evidence>
<feature type="domain" description="ABC transporter" evidence="10">
    <location>
        <begin position="351"/>
        <end position="585"/>
    </location>
</feature>
<gene>
    <name evidence="12" type="ORF">H9L22_01490</name>
</gene>
<dbReference type="InterPro" id="IPR017871">
    <property type="entry name" value="ABC_transporter-like_CS"/>
</dbReference>
<dbReference type="InterPro" id="IPR003593">
    <property type="entry name" value="AAA+_ATPase"/>
</dbReference>
<evidence type="ECO:0000256" key="6">
    <source>
        <dbReference type="ARBA" id="ARBA00022840"/>
    </source>
</evidence>
<dbReference type="Pfam" id="PF00664">
    <property type="entry name" value="ABC_membrane"/>
    <property type="match status" value="1"/>
</dbReference>
<dbReference type="GO" id="GO:0005886">
    <property type="term" value="C:plasma membrane"/>
    <property type="evidence" value="ECO:0007669"/>
    <property type="project" value="UniProtKB-SubCell"/>
</dbReference>
<evidence type="ECO:0000256" key="3">
    <source>
        <dbReference type="ARBA" id="ARBA00022475"/>
    </source>
</evidence>
<feature type="transmembrane region" description="Helical" evidence="9">
    <location>
        <begin position="173"/>
        <end position="194"/>
    </location>
</feature>
<evidence type="ECO:0000256" key="9">
    <source>
        <dbReference type="SAM" id="Phobius"/>
    </source>
</evidence>
<keyword evidence="8 9" id="KW-0472">Membrane</keyword>
<dbReference type="PROSITE" id="PS50929">
    <property type="entry name" value="ABC_TM1F"/>
    <property type="match status" value="1"/>
</dbReference>
<comment type="subcellular location">
    <subcellularLocation>
        <location evidence="1">Cell membrane</location>
        <topology evidence="1">Multi-pass membrane protein</topology>
    </subcellularLocation>
</comment>
<feature type="transmembrane region" description="Helical" evidence="9">
    <location>
        <begin position="73"/>
        <end position="93"/>
    </location>
</feature>
<dbReference type="Gene3D" id="3.40.50.300">
    <property type="entry name" value="P-loop containing nucleotide triphosphate hydrolases"/>
    <property type="match status" value="1"/>
</dbReference>
<accession>A0A7H0H6N6</accession>
<dbReference type="FunFam" id="3.40.50.300:FF:000854">
    <property type="entry name" value="Multidrug ABC transporter ATP-binding protein"/>
    <property type="match status" value="1"/>
</dbReference>
<dbReference type="InterPro" id="IPR011527">
    <property type="entry name" value="ABC1_TM_dom"/>
</dbReference>
<keyword evidence="5" id="KW-0547">Nucleotide-binding</keyword>
<evidence type="ECO:0000256" key="4">
    <source>
        <dbReference type="ARBA" id="ARBA00022692"/>
    </source>
</evidence>
<reference evidence="12 13" key="1">
    <citation type="submission" date="2020-08" db="EMBL/GenBank/DDBJ databases">
        <title>Genome sequence of Tessaracoccus defluvii JCM 17540T.</title>
        <authorList>
            <person name="Hyun D.-W."/>
            <person name="Bae J.-W."/>
        </authorList>
    </citation>
    <scope>NUCLEOTIDE SEQUENCE [LARGE SCALE GENOMIC DNA]</scope>
    <source>
        <strain evidence="12 13">JCM 17540</strain>
    </source>
</reference>
<feature type="transmembrane region" description="Helical" evidence="9">
    <location>
        <begin position="293"/>
        <end position="317"/>
    </location>
</feature>
<dbReference type="GO" id="GO:0016887">
    <property type="term" value="F:ATP hydrolysis activity"/>
    <property type="evidence" value="ECO:0007669"/>
    <property type="project" value="InterPro"/>
</dbReference>